<sequence length="102" mass="10827">MTETNTLSEGSTAPAIQAEAVGSTEPKRLTLAGAEYRLPATSEHWPLETMEAFEEGKVVTALRGLLGPDQWKQLKSTGATLSDLNTLAEQIASAYGFDTAGE</sequence>
<dbReference type="RefSeq" id="WP_344099264.1">
    <property type="nucleotide sequence ID" value="NZ_BAAAPC010000002.1"/>
</dbReference>
<protein>
    <submittedName>
        <fullName evidence="2">Uncharacterized protein</fullName>
    </submittedName>
</protein>
<reference evidence="3" key="1">
    <citation type="journal article" date="2019" name="Int. J. Syst. Evol. Microbiol.">
        <title>The Global Catalogue of Microorganisms (GCM) 10K type strain sequencing project: providing services to taxonomists for standard genome sequencing and annotation.</title>
        <authorList>
            <consortium name="The Broad Institute Genomics Platform"/>
            <consortium name="The Broad Institute Genome Sequencing Center for Infectious Disease"/>
            <person name="Wu L."/>
            <person name="Ma J."/>
        </authorList>
    </citation>
    <scope>NUCLEOTIDE SEQUENCE [LARGE SCALE GENOMIC DNA]</scope>
    <source>
        <strain evidence="3">JCM 15313</strain>
    </source>
</reference>
<feature type="region of interest" description="Disordered" evidence="1">
    <location>
        <begin position="1"/>
        <end position="21"/>
    </location>
</feature>
<evidence type="ECO:0000313" key="3">
    <source>
        <dbReference type="Proteomes" id="UP001501585"/>
    </source>
</evidence>
<evidence type="ECO:0000313" key="2">
    <source>
        <dbReference type="EMBL" id="GAA1983443.1"/>
    </source>
</evidence>
<name>A0ABN2SAS5_9ACTN</name>
<proteinExistence type="predicted"/>
<accession>A0ABN2SAS5</accession>
<evidence type="ECO:0000256" key="1">
    <source>
        <dbReference type="SAM" id="MobiDB-lite"/>
    </source>
</evidence>
<gene>
    <name evidence="2" type="ORF">GCM10009799_05920</name>
</gene>
<dbReference type="EMBL" id="BAAAPC010000002">
    <property type="protein sequence ID" value="GAA1983443.1"/>
    <property type="molecule type" value="Genomic_DNA"/>
</dbReference>
<comment type="caution">
    <text evidence="2">The sequence shown here is derived from an EMBL/GenBank/DDBJ whole genome shotgun (WGS) entry which is preliminary data.</text>
</comment>
<dbReference type="Proteomes" id="UP001501585">
    <property type="component" value="Unassembled WGS sequence"/>
</dbReference>
<feature type="compositionally biased region" description="Polar residues" evidence="1">
    <location>
        <begin position="1"/>
        <end position="11"/>
    </location>
</feature>
<organism evidence="2 3">
    <name type="scientific">Nocardiopsis rhodophaea</name>
    <dbReference type="NCBI Taxonomy" id="280238"/>
    <lineage>
        <taxon>Bacteria</taxon>
        <taxon>Bacillati</taxon>
        <taxon>Actinomycetota</taxon>
        <taxon>Actinomycetes</taxon>
        <taxon>Streptosporangiales</taxon>
        <taxon>Nocardiopsidaceae</taxon>
        <taxon>Nocardiopsis</taxon>
    </lineage>
</organism>
<keyword evidence="3" id="KW-1185">Reference proteome</keyword>